<dbReference type="InterPro" id="IPR034660">
    <property type="entry name" value="DinB/YfiT-like"/>
</dbReference>
<dbReference type="Gene3D" id="1.20.120.450">
    <property type="entry name" value="dinb family like domain"/>
    <property type="match status" value="1"/>
</dbReference>
<name>A0A4R5FY81_9ACTN</name>
<comment type="caution">
    <text evidence="2">The sequence shown here is derived from an EMBL/GenBank/DDBJ whole genome shotgun (WGS) entry which is preliminary data.</text>
</comment>
<evidence type="ECO:0000259" key="1">
    <source>
        <dbReference type="Pfam" id="PF11716"/>
    </source>
</evidence>
<gene>
    <name evidence="2" type="ORF">E1295_00710</name>
</gene>
<evidence type="ECO:0000313" key="3">
    <source>
        <dbReference type="Proteomes" id="UP000295136"/>
    </source>
</evidence>
<protein>
    <recommendedName>
        <fullName evidence="1">Mycothiol-dependent maleylpyruvate isomerase metal-binding domain-containing protein</fullName>
    </recommendedName>
</protein>
<dbReference type="RefSeq" id="WP_132627656.1">
    <property type="nucleotide sequence ID" value="NZ_SMLD01000001.1"/>
</dbReference>
<dbReference type="Pfam" id="PF11716">
    <property type="entry name" value="MDMPI_N"/>
    <property type="match status" value="1"/>
</dbReference>
<dbReference type="SUPFAM" id="SSF109854">
    <property type="entry name" value="DinB/YfiT-like putative metalloenzymes"/>
    <property type="match status" value="1"/>
</dbReference>
<dbReference type="Proteomes" id="UP000295136">
    <property type="component" value="Unassembled WGS sequence"/>
</dbReference>
<evidence type="ECO:0000313" key="2">
    <source>
        <dbReference type="EMBL" id="TDE60392.1"/>
    </source>
</evidence>
<feature type="domain" description="Mycothiol-dependent maleylpyruvate isomerase metal-binding" evidence="1">
    <location>
        <begin position="12"/>
        <end position="160"/>
    </location>
</feature>
<sequence>MGESRQSYLVAATSAVSLLRHPAVRTSWDKPSALTEFSVAGLAGHLAHQLVRVGDVLPPDGEVQEPIDLIEHYSRSPWVQAGLDHESNLSIRRGGEAAAADGAEALADKAQALLDHQSAALPAEPAGRVVLLPWAGWCLRLDDFLLTRLVELVVHSDDLAASVGVDTPELPSAVNEPVVELLARLAVHRHGATAVIRTLSRAERAPAAISAF</sequence>
<keyword evidence="3" id="KW-1185">Reference proteome</keyword>
<dbReference type="InterPro" id="IPR024344">
    <property type="entry name" value="MDMPI_metal-binding"/>
</dbReference>
<organism evidence="2 3">
    <name type="scientific">Nonomuraea mesophila</name>
    <dbReference type="NCBI Taxonomy" id="2530382"/>
    <lineage>
        <taxon>Bacteria</taxon>
        <taxon>Bacillati</taxon>
        <taxon>Actinomycetota</taxon>
        <taxon>Actinomycetes</taxon>
        <taxon>Streptosporangiales</taxon>
        <taxon>Streptosporangiaceae</taxon>
        <taxon>Nonomuraea</taxon>
    </lineage>
</organism>
<dbReference type="EMBL" id="SMLD01000001">
    <property type="protein sequence ID" value="TDE60392.1"/>
    <property type="molecule type" value="Genomic_DNA"/>
</dbReference>
<proteinExistence type="predicted"/>
<accession>A0A4R5FY81</accession>
<dbReference type="AlphaFoldDB" id="A0A4R5FY81"/>
<dbReference type="GO" id="GO:0046872">
    <property type="term" value="F:metal ion binding"/>
    <property type="evidence" value="ECO:0007669"/>
    <property type="project" value="InterPro"/>
</dbReference>
<reference evidence="2 3" key="1">
    <citation type="submission" date="2019-03" db="EMBL/GenBank/DDBJ databases">
        <title>Draft genome sequences of novel Actinobacteria.</title>
        <authorList>
            <person name="Sahin N."/>
            <person name="Ay H."/>
            <person name="Saygin H."/>
        </authorList>
    </citation>
    <scope>NUCLEOTIDE SEQUENCE [LARGE SCALE GENOMIC DNA]</scope>
    <source>
        <strain evidence="2 3">6K102</strain>
    </source>
</reference>